<dbReference type="AlphaFoldDB" id="A0A0F9R9C4"/>
<protein>
    <submittedName>
        <fullName evidence="1">Uncharacterized protein</fullName>
    </submittedName>
</protein>
<accession>A0A0F9R9C4</accession>
<sequence length="57" mass="6469">MIDRKTELEVNMKRYEFTITIADENISVEEAWAGACEAFALDPGCPPEVYEVEDVDD</sequence>
<reference evidence="1" key="1">
    <citation type="journal article" date="2015" name="Nature">
        <title>Complex archaea that bridge the gap between prokaryotes and eukaryotes.</title>
        <authorList>
            <person name="Spang A."/>
            <person name="Saw J.H."/>
            <person name="Jorgensen S.L."/>
            <person name="Zaremba-Niedzwiedzka K."/>
            <person name="Martijn J."/>
            <person name="Lind A.E."/>
            <person name="van Eijk R."/>
            <person name="Schleper C."/>
            <person name="Guy L."/>
            <person name="Ettema T.J."/>
        </authorList>
    </citation>
    <scope>NUCLEOTIDE SEQUENCE</scope>
</reference>
<evidence type="ECO:0000313" key="1">
    <source>
        <dbReference type="EMBL" id="KKN14028.1"/>
    </source>
</evidence>
<gene>
    <name evidence="1" type="ORF">LCGC14_1000240</name>
</gene>
<comment type="caution">
    <text evidence="1">The sequence shown here is derived from an EMBL/GenBank/DDBJ whole genome shotgun (WGS) entry which is preliminary data.</text>
</comment>
<name>A0A0F9R9C4_9ZZZZ</name>
<proteinExistence type="predicted"/>
<dbReference type="EMBL" id="LAZR01003859">
    <property type="protein sequence ID" value="KKN14028.1"/>
    <property type="molecule type" value="Genomic_DNA"/>
</dbReference>
<organism evidence="1">
    <name type="scientific">marine sediment metagenome</name>
    <dbReference type="NCBI Taxonomy" id="412755"/>
    <lineage>
        <taxon>unclassified sequences</taxon>
        <taxon>metagenomes</taxon>
        <taxon>ecological metagenomes</taxon>
    </lineage>
</organism>